<dbReference type="STRING" id="570521.SAMN04488508_109138"/>
<proteinExistence type="predicted"/>
<dbReference type="Proteomes" id="UP000184432">
    <property type="component" value="Unassembled WGS sequence"/>
</dbReference>
<organism evidence="1 2">
    <name type="scientific">Aquimarina spongiae</name>
    <dbReference type="NCBI Taxonomy" id="570521"/>
    <lineage>
        <taxon>Bacteria</taxon>
        <taxon>Pseudomonadati</taxon>
        <taxon>Bacteroidota</taxon>
        <taxon>Flavobacteriia</taxon>
        <taxon>Flavobacteriales</taxon>
        <taxon>Flavobacteriaceae</taxon>
        <taxon>Aquimarina</taxon>
    </lineage>
</organism>
<evidence type="ECO:0000313" key="2">
    <source>
        <dbReference type="Proteomes" id="UP000184432"/>
    </source>
</evidence>
<gene>
    <name evidence="1" type="ORF">SAMN04488508_109138</name>
</gene>
<protein>
    <submittedName>
        <fullName evidence="1">Uncharacterized protein</fullName>
    </submittedName>
</protein>
<dbReference type="RefSeq" id="WP_073319957.1">
    <property type="nucleotide sequence ID" value="NZ_FQYP01000009.1"/>
</dbReference>
<evidence type="ECO:0000313" key="1">
    <source>
        <dbReference type="EMBL" id="SHJ47715.1"/>
    </source>
</evidence>
<keyword evidence="2" id="KW-1185">Reference proteome</keyword>
<reference evidence="2" key="1">
    <citation type="submission" date="2016-11" db="EMBL/GenBank/DDBJ databases">
        <authorList>
            <person name="Varghese N."/>
            <person name="Submissions S."/>
        </authorList>
    </citation>
    <scope>NUCLEOTIDE SEQUENCE [LARGE SCALE GENOMIC DNA]</scope>
    <source>
        <strain evidence="2">DSM 22623</strain>
    </source>
</reference>
<dbReference type="OrthoDB" id="1164976at2"/>
<dbReference type="AlphaFoldDB" id="A0A1M6JLY4"/>
<dbReference type="EMBL" id="FQYP01000009">
    <property type="protein sequence ID" value="SHJ47715.1"/>
    <property type="molecule type" value="Genomic_DNA"/>
</dbReference>
<accession>A0A1M6JLY4</accession>
<name>A0A1M6JLY4_9FLAO</name>
<sequence>MKTIESVLDYKINKDKLHIITGGDGPTGINSDGKATDGWIDSNGDGHFGEGDMICFMEPYDVN</sequence>